<reference evidence="1" key="1">
    <citation type="thesis" date="2020" institute="ProQuest LLC" country="789 East Eisenhower Parkway, Ann Arbor, MI, USA">
        <title>Comparative Genomics and Chromosome Evolution.</title>
        <authorList>
            <person name="Mudd A.B."/>
        </authorList>
    </citation>
    <scope>NUCLEOTIDE SEQUENCE</scope>
    <source>
        <strain evidence="1">1538</strain>
        <tissue evidence="1">Blood</tissue>
    </source>
</reference>
<protein>
    <submittedName>
        <fullName evidence="1">Uncharacterized protein</fullName>
    </submittedName>
</protein>
<dbReference type="Proteomes" id="UP001181693">
    <property type="component" value="Unassembled WGS sequence"/>
</dbReference>
<keyword evidence="2" id="KW-1185">Reference proteome</keyword>
<comment type="caution">
    <text evidence="1">The sequence shown here is derived from an EMBL/GenBank/DDBJ whole genome shotgun (WGS) entry which is preliminary data.</text>
</comment>
<dbReference type="EMBL" id="DYDO01006188">
    <property type="protein sequence ID" value="DBA13426.1"/>
    <property type="molecule type" value="Genomic_DNA"/>
</dbReference>
<name>A0AAV2ZDB7_PYXAD</name>
<gene>
    <name evidence="1" type="ORF">GDO54_018632</name>
</gene>
<proteinExistence type="predicted"/>
<organism evidence="1 2">
    <name type="scientific">Pyxicephalus adspersus</name>
    <name type="common">African bullfrog</name>
    <dbReference type="NCBI Taxonomy" id="30357"/>
    <lineage>
        <taxon>Eukaryota</taxon>
        <taxon>Metazoa</taxon>
        <taxon>Chordata</taxon>
        <taxon>Craniata</taxon>
        <taxon>Vertebrata</taxon>
        <taxon>Euteleostomi</taxon>
        <taxon>Amphibia</taxon>
        <taxon>Batrachia</taxon>
        <taxon>Anura</taxon>
        <taxon>Neobatrachia</taxon>
        <taxon>Ranoidea</taxon>
        <taxon>Pyxicephalidae</taxon>
        <taxon>Pyxicephalinae</taxon>
        <taxon>Pyxicephalus</taxon>
    </lineage>
</organism>
<evidence type="ECO:0000313" key="1">
    <source>
        <dbReference type="EMBL" id="DBA13426.1"/>
    </source>
</evidence>
<sequence>MKRIFQRNRVQLLKYIMEEPNAQRPEPSAEDQLPAPTSAWHFAPEATAQPNITAPPRGSAIVRGIRAALRRLRRFFKPKERRAAPSKSFTNLKYLIRARSLYVPILHSLPIYPNLSLNMNTHLTL</sequence>
<accession>A0AAV2ZDB7</accession>
<evidence type="ECO:0000313" key="2">
    <source>
        <dbReference type="Proteomes" id="UP001181693"/>
    </source>
</evidence>
<dbReference type="AlphaFoldDB" id="A0AAV2ZDB7"/>